<proteinExistence type="predicted"/>
<dbReference type="Gene3D" id="3.40.50.1820">
    <property type="entry name" value="alpha/beta hydrolase"/>
    <property type="match status" value="1"/>
</dbReference>
<feature type="domain" description="AB hydrolase-1" evidence="1">
    <location>
        <begin position="29"/>
        <end position="253"/>
    </location>
</feature>
<dbReference type="RefSeq" id="WP_090273389.1">
    <property type="nucleotide sequence ID" value="NZ_LT629748.1"/>
</dbReference>
<dbReference type="InterPro" id="IPR029058">
    <property type="entry name" value="AB_hydrolase_fold"/>
</dbReference>
<protein>
    <submittedName>
        <fullName evidence="2">Pimeloyl-ACP methyl ester carboxylesterase</fullName>
    </submittedName>
</protein>
<dbReference type="PANTHER" id="PTHR43194:SF5">
    <property type="entry name" value="PIMELOYL-[ACYL-CARRIER PROTEIN] METHYL ESTER ESTERASE"/>
    <property type="match status" value="1"/>
</dbReference>
<accession>A0A1H1TAA2</accession>
<dbReference type="Pfam" id="PF00561">
    <property type="entry name" value="Abhydrolase_1"/>
    <property type="match status" value="1"/>
</dbReference>
<organism evidence="2 3">
    <name type="scientific">Halopseudomonas litoralis</name>
    <dbReference type="NCBI Taxonomy" id="797277"/>
    <lineage>
        <taxon>Bacteria</taxon>
        <taxon>Pseudomonadati</taxon>
        <taxon>Pseudomonadota</taxon>
        <taxon>Gammaproteobacteria</taxon>
        <taxon>Pseudomonadales</taxon>
        <taxon>Pseudomonadaceae</taxon>
        <taxon>Halopseudomonas</taxon>
    </lineage>
</organism>
<reference evidence="3" key="1">
    <citation type="submission" date="2016-10" db="EMBL/GenBank/DDBJ databases">
        <authorList>
            <person name="Varghese N."/>
            <person name="Submissions S."/>
        </authorList>
    </citation>
    <scope>NUCLEOTIDE SEQUENCE [LARGE SCALE GENOMIC DNA]</scope>
    <source>
        <strain evidence="3">2SM5</strain>
    </source>
</reference>
<dbReference type="InterPro" id="IPR050228">
    <property type="entry name" value="Carboxylesterase_BioH"/>
</dbReference>
<evidence type="ECO:0000259" key="1">
    <source>
        <dbReference type="Pfam" id="PF00561"/>
    </source>
</evidence>
<dbReference type="InterPro" id="IPR000073">
    <property type="entry name" value="AB_hydrolase_1"/>
</dbReference>
<name>A0A1H1TAA2_9GAMM</name>
<dbReference type="SUPFAM" id="SSF53474">
    <property type="entry name" value="alpha/beta-Hydrolases"/>
    <property type="match status" value="1"/>
</dbReference>
<dbReference type="EMBL" id="LT629748">
    <property type="protein sequence ID" value="SDS57190.1"/>
    <property type="molecule type" value="Genomic_DNA"/>
</dbReference>
<dbReference type="OrthoDB" id="6984192at2"/>
<dbReference type="PANTHER" id="PTHR43194">
    <property type="entry name" value="HYDROLASE ALPHA/BETA FOLD FAMILY"/>
    <property type="match status" value="1"/>
</dbReference>
<evidence type="ECO:0000313" key="2">
    <source>
        <dbReference type="EMBL" id="SDS57190.1"/>
    </source>
</evidence>
<dbReference type="Proteomes" id="UP000243426">
    <property type="component" value="Chromosome I"/>
</dbReference>
<evidence type="ECO:0000313" key="3">
    <source>
        <dbReference type="Proteomes" id="UP000243426"/>
    </source>
</evidence>
<sequence>MYAEKAVVQVHGDLKVQTRFYPNPRSDSTIILVNGSLATSASFHQALRFLQPLFNVVLFDQPYCGMSRPHNKSLRMLGKEDEALILLDLIEHFRADQVMSFSWGAVSTLLALAQRPARIKRAVISSFSPVLNRSMMDYLITGQEYLAACDRHKIATLVNDTIGKHLPPLFKRCNFRHISTLEVHEYAQMLHHIRQVLNLDPDRYMQCVGNIDVPLLFLNGELDEYTTPTDALYFADLARRSEYVTIRNAGHFLESEHQTAWEDVREATERFLLAPDAEDVRLAMVS</sequence>
<keyword evidence="3" id="KW-1185">Reference proteome</keyword>
<dbReference type="AlphaFoldDB" id="A0A1H1TAA2"/>
<gene>
    <name evidence="2" type="ORF">SAMN05216198_2252</name>
</gene>
<dbReference type="STRING" id="797277.SAMN05216198_2252"/>